<evidence type="ECO:0000256" key="6">
    <source>
        <dbReference type="RuleBase" id="RU361177"/>
    </source>
</evidence>
<keyword evidence="6" id="KW-0503">Monooxygenase</keyword>
<reference evidence="7" key="1">
    <citation type="journal article" date="2019" name="BMC Genomics">
        <title>A new reference genome for Sorghum bicolor reveals high levels of sequence similarity between sweet and grain genotypes: implications for the genetics of sugar metabolism.</title>
        <authorList>
            <person name="Cooper E.A."/>
            <person name="Brenton Z.W."/>
            <person name="Flinn B.S."/>
            <person name="Jenkins J."/>
            <person name="Shu S."/>
            <person name="Flowers D."/>
            <person name="Luo F."/>
            <person name="Wang Y."/>
            <person name="Xia P."/>
            <person name="Barry K."/>
            <person name="Daum C."/>
            <person name="Lipzen A."/>
            <person name="Yoshinaga Y."/>
            <person name="Schmutz J."/>
            <person name="Saski C."/>
            <person name="Vermerris W."/>
            <person name="Kresovich S."/>
        </authorList>
    </citation>
    <scope>NUCLEOTIDE SEQUENCE</scope>
</reference>
<organism evidence="7 8">
    <name type="scientific">Sorghum bicolor</name>
    <name type="common">Sorghum</name>
    <name type="synonym">Sorghum vulgare</name>
    <dbReference type="NCBI Taxonomy" id="4558"/>
    <lineage>
        <taxon>Eukaryota</taxon>
        <taxon>Viridiplantae</taxon>
        <taxon>Streptophyta</taxon>
        <taxon>Embryophyta</taxon>
        <taxon>Tracheophyta</taxon>
        <taxon>Spermatophyta</taxon>
        <taxon>Magnoliopsida</taxon>
        <taxon>Liliopsida</taxon>
        <taxon>Poales</taxon>
        <taxon>Poaceae</taxon>
        <taxon>PACMAD clade</taxon>
        <taxon>Panicoideae</taxon>
        <taxon>Andropogonodae</taxon>
        <taxon>Andropogoneae</taxon>
        <taxon>Sorghinae</taxon>
        <taxon>Sorghum</taxon>
    </lineage>
</organism>
<proteinExistence type="inferred from homology"/>
<dbReference type="GO" id="GO:0004499">
    <property type="term" value="F:N,N-dimethylaniline monooxygenase activity"/>
    <property type="evidence" value="ECO:0007669"/>
    <property type="project" value="InterPro"/>
</dbReference>
<dbReference type="InterPro" id="IPR000960">
    <property type="entry name" value="Flavin_mOase"/>
</dbReference>
<dbReference type="PANTHER" id="PTHR23023">
    <property type="entry name" value="DIMETHYLANILINE MONOOXYGENASE"/>
    <property type="match status" value="1"/>
</dbReference>
<evidence type="ECO:0000256" key="5">
    <source>
        <dbReference type="ARBA" id="ARBA00023002"/>
    </source>
</evidence>
<sequence length="531" mass="59782">METNSKRVAIVGAGVSGLAACKHLLERGFNSPVPVVFESGAVVGGVWARVPDSTALQTPRPMYQYSDFPWPDAVTDVFPGHRQVMAYLDAYARRFGVMDCVRFRRRVLGMEYHGVDEDDVARWEEWSGNGEAFGSAGGGRAGEWHLKVADAEGRVETHKADFVILCIGRFSGVPNTPTFPPGKGPEAFDGQVIHSMDYAKMGTKKTKEMIKGKRVTVVGYLKSAIDIAAECAEVNGTDHPCTMVVRTKHWIIQDYFAWGVHISLLYLNRFAELLIHKPGEGFLLWLLATLLAPLRWLFSKFAESYYSIPMKKYDMVPDHSLFQALATCLVAIEPKGFYKRLEEGSIVLKKSKTFTFCKDGVVVEGEELSPIKSDIVIYGTGFRGDLKIKDMFTSEYFRSIAVGSTCTTVPLYRECIHPKIPQLAVLGYSESIANLYTSELRAKWLAHFMDGGFRLPNVTAMQKDILEWEKCMKRYAGRYFRRSCIGLLHIWYNDQLCRDMGCDPRRKKGFLQELFGIYGPGDYADLHPKKD</sequence>
<dbReference type="AlphaFoldDB" id="A0A921UB21"/>
<keyword evidence="5 6" id="KW-0560">Oxidoreductase</keyword>
<dbReference type="PIRSF" id="PIRSF000332">
    <property type="entry name" value="FMO"/>
    <property type="match status" value="1"/>
</dbReference>
<dbReference type="InterPro" id="IPR020946">
    <property type="entry name" value="Flavin_mOase-like"/>
</dbReference>
<dbReference type="GO" id="GO:0050660">
    <property type="term" value="F:flavin adenine dinucleotide binding"/>
    <property type="evidence" value="ECO:0007669"/>
    <property type="project" value="InterPro"/>
</dbReference>
<comment type="similarity">
    <text evidence="1 6">Belongs to the FMO family.</text>
</comment>
<dbReference type="EC" id="1.-.-.-" evidence="6"/>
<evidence type="ECO:0000313" key="7">
    <source>
        <dbReference type="EMBL" id="KAG0525054.1"/>
    </source>
</evidence>
<protein>
    <recommendedName>
        <fullName evidence="6">Flavin-containing monooxygenase</fullName>
        <ecNumber evidence="6">1.-.-.-</ecNumber>
    </recommendedName>
</protein>
<dbReference type="SUPFAM" id="SSF51905">
    <property type="entry name" value="FAD/NAD(P)-binding domain"/>
    <property type="match status" value="2"/>
</dbReference>
<evidence type="ECO:0000313" key="8">
    <source>
        <dbReference type="Proteomes" id="UP000807115"/>
    </source>
</evidence>
<dbReference type="InterPro" id="IPR036188">
    <property type="entry name" value="FAD/NAD-bd_sf"/>
</dbReference>
<keyword evidence="3 6" id="KW-0274">FAD</keyword>
<dbReference type="FunFam" id="3.50.50.60:FF:000169">
    <property type="entry name" value="Flavin-containing monooxygenase"/>
    <property type="match status" value="1"/>
</dbReference>
<reference evidence="7" key="2">
    <citation type="submission" date="2020-10" db="EMBL/GenBank/DDBJ databases">
        <authorList>
            <person name="Cooper E.A."/>
            <person name="Brenton Z.W."/>
            <person name="Flinn B.S."/>
            <person name="Jenkins J."/>
            <person name="Shu S."/>
            <person name="Flowers D."/>
            <person name="Luo F."/>
            <person name="Wang Y."/>
            <person name="Xia P."/>
            <person name="Barry K."/>
            <person name="Daum C."/>
            <person name="Lipzen A."/>
            <person name="Yoshinaga Y."/>
            <person name="Schmutz J."/>
            <person name="Saski C."/>
            <person name="Vermerris W."/>
            <person name="Kresovich S."/>
        </authorList>
    </citation>
    <scope>NUCLEOTIDE SEQUENCE</scope>
</reference>
<dbReference type="EMBL" id="CM027685">
    <property type="protein sequence ID" value="KAG0525054.1"/>
    <property type="molecule type" value="Genomic_DNA"/>
</dbReference>
<dbReference type="GO" id="GO:0050661">
    <property type="term" value="F:NADP binding"/>
    <property type="evidence" value="ECO:0007669"/>
    <property type="project" value="InterPro"/>
</dbReference>
<evidence type="ECO:0000256" key="1">
    <source>
        <dbReference type="ARBA" id="ARBA00009183"/>
    </source>
</evidence>
<dbReference type="Proteomes" id="UP000807115">
    <property type="component" value="Chromosome 6"/>
</dbReference>
<evidence type="ECO:0000256" key="4">
    <source>
        <dbReference type="ARBA" id="ARBA00022857"/>
    </source>
</evidence>
<evidence type="ECO:0000256" key="3">
    <source>
        <dbReference type="ARBA" id="ARBA00022827"/>
    </source>
</evidence>
<dbReference type="PRINTS" id="PR00419">
    <property type="entry name" value="ADXRDTASE"/>
</dbReference>
<keyword evidence="2 6" id="KW-0285">Flavoprotein</keyword>
<dbReference type="FunFam" id="3.50.50.60:FF:000170">
    <property type="entry name" value="Flavin-containing monooxygenase"/>
    <property type="match status" value="1"/>
</dbReference>
<evidence type="ECO:0000256" key="2">
    <source>
        <dbReference type="ARBA" id="ARBA00022630"/>
    </source>
</evidence>
<name>A0A921UB21_SORBI</name>
<dbReference type="InterPro" id="IPR050346">
    <property type="entry name" value="FMO-like"/>
</dbReference>
<comment type="caution">
    <text evidence="7">The sequence shown here is derived from an EMBL/GenBank/DDBJ whole genome shotgun (WGS) entry which is preliminary data.</text>
</comment>
<keyword evidence="4" id="KW-0521">NADP</keyword>
<dbReference type="Pfam" id="PF00743">
    <property type="entry name" value="FMO-like"/>
    <property type="match status" value="2"/>
</dbReference>
<accession>A0A921UB21</accession>
<dbReference type="PROSITE" id="PS51257">
    <property type="entry name" value="PROKAR_LIPOPROTEIN"/>
    <property type="match status" value="1"/>
</dbReference>
<gene>
    <name evidence="7" type="ORF">BDA96_06G022600</name>
</gene>
<dbReference type="Gene3D" id="3.50.50.60">
    <property type="entry name" value="FAD/NAD(P)-binding domain"/>
    <property type="match status" value="2"/>
</dbReference>
<comment type="cofactor">
    <cofactor evidence="6">
        <name>FAD</name>
        <dbReference type="ChEBI" id="CHEBI:57692"/>
    </cofactor>
</comment>